<dbReference type="InterPro" id="IPR027417">
    <property type="entry name" value="P-loop_NTPase"/>
</dbReference>
<dbReference type="Pfam" id="PF00437">
    <property type="entry name" value="T2SSE"/>
    <property type="match status" value="1"/>
</dbReference>
<evidence type="ECO:0000256" key="2">
    <source>
        <dbReference type="ARBA" id="ARBA00022741"/>
    </source>
</evidence>
<evidence type="ECO:0000259" key="4">
    <source>
        <dbReference type="PROSITE" id="PS00662"/>
    </source>
</evidence>
<dbReference type="InterPro" id="IPR007831">
    <property type="entry name" value="T2SS_GspE_N"/>
</dbReference>
<dbReference type="GO" id="GO:0016887">
    <property type="term" value="F:ATP hydrolysis activity"/>
    <property type="evidence" value="ECO:0007669"/>
    <property type="project" value="TreeGrafter"/>
</dbReference>
<dbReference type="Proteomes" id="UP000252355">
    <property type="component" value="Unassembled WGS sequence"/>
</dbReference>
<proteinExistence type="inferred from homology"/>
<sequence>MEPIRQFLLDNRLLDADTVHRLAAQAGDRPAEFAALVANQEQLDLGRLRRAFAQSFKKKAFYEILLEDGVITLEDVQAIVEEFGGIPADLGKILVERKRLTEEQAARTLARELGLEYVDLNTYQVDDQLFNSVDVALMRTYLFIPDKRGEKDITLIMANPGNVDEIEALEVKLGLPIVPKVACPKSIAKLLALMVETSLDSKVVFADLENLPPLEVVVEEEAEEAPPAAGVPIHQSMKEEAPVVRMVDSIILKAVRKRASDIHFEVYESSLKVKYRIDGVLFEVLSDVEPAMRVPIISRLKVMAQLDIAEKRVPQDGRFKLRIDDRFVDFRVSVLPSIFGETVVLRILDKSALGLDLRKVGLAGHDLLVFQRNILKPYGMVLVAGPTGSGKTTTLYSAIKFVHTPGDKFITIEDPVEYQLPDIVQIPVNEKKGLTFSSGLRSIVRQDPDKIMVGEIRDPETAKIAINAALTGHLVFSSIHANNVIDAISRLSNMEIDPYEFVSSFNLIMSQRLIRMICPNCKVPDDTITEEARRLTIDFAAHAHIAFQRGSGCRYCHQTGYQGRSGIFEVLEMSPQIKQMILTHQSPLLIRKTAIEQGMTPLRAAGWAKVERGETTFEEMNRVTFEEGGLE</sequence>
<dbReference type="GO" id="GO:0005886">
    <property type="term" value="C:plasma membrane"/>
    <property type="evidence" value="ECO:0007669"/>
    <property type="project" value="TreeGrafter"/>
</dbReference>
<dbReference type="FunFam" id="3.30.450.90:FF:000001">
    <property type="entry name" value="Type II secretion system ATPase GspE"/>
    <property type="match status" value="1"/>
</dbReference>
<gene>
    <name evidence="5" type="ORF">OZSIB_3284</name>
</gene>
<dbReference type="SUPFAM" id="SSF52540">
    <property type="entry name" value="P-loop containing nucleoside triphosphate hydrolases"/>
    <property type="match status" value="1"/>
</dbReference>
<feature type="domain" description="Bacterial type II secretion system protein E" evidence="4">
    <location>
        <begin position="444"/>
        <end position="458"/>
    </location>
</feature>
<evidence type="ECO:0000313" key="5">
    <source>
        <dbReference type="EMBL" id="RCK80538.1"/>
    </source>
</evidence>
<reference evidence="5 6" key="1">
    <citation type="submission" date="2018-05" db="EMBL/GenBank/DDBJ databases">
        <title>A metagenomic window into the 2 km-deep terrestrial subsurface aquifer revealed taxonomically and functionally diverse microbial community comprising novel uncultured bacterial lineages.</title>
        <authorList>
            <person name="Kadnikov V.V."/>
            <person name="Mardanov A.V."/>
            <person name="Beletsky A.V."/>
            <person name="Banks D."/>
            <person name="Pimenov N.V."/>
            <person name="Frank Y.A."/>
            <person name="Karnachuk O.V."/>
            <person name="Ravin N.V."/>
        </authorList>
    </citation>
    <scope>NUCLEOTIDE SEQUENCE [LARGE SCALE GENOMIC DNA]</scope>
    <source>
        <strain evidence="5">BY5</strain>
    </source>
</reference>
<dbReference type="PROSITE" id="PS00662">
    <property type="entry name" value="T2SP_E"/>
    <property type="match status" value="1"/>
</dbReference>
<dbReference type="SUPFAM" id="SSF160246">
    <property type="entry name" value="EspE N-terminal domain-like"/>
    <property type="match status" value="1"/>
</dbReference>
<evidence type="ECO:0000256" key="1">
    <source>
        <dbReference type="ARBA" id="ARBA00006611"/>
    </source>
</evidence>
<protein>
    <submittedName>
        <fullName evidence="5">Type IV fimbrial assembly, ATPase PilB</fullName>
    </submittedName>
</protein>
<dbReference type="PANTHER" id="PTHR30258">
    <property type="entry name" value="TYPE II SECRETION SYSTEM PROTEIN GSPE-RELATED"/>
    <property type="match status" value="1"/>
</dbReference>
<comment type="similarity">
    <text evidence="1">Belongs to the GSP E family.</text>
</comment>
<organism evidence="5 6">
    <name type="scientific">Candidatus Ozemobacter sibiricus</name>
    <dbReference type="NCBI Taxonomy" id="2268124"/>
    <lineage>
        <taxon>Bacteria</taxon>
        <taxon>Candidatus Ozemobacteria</taxon>
        <taxon>Candidatus Ozemobacterales</taxon>
        <taxon>Candidatus Ozemobacteraceae</taxon>
        <taxon>Candidatus Ozemobacter</taxon>
    </lineage>
</organism>
<accession>A0A367ZQY3</accession>
<dbReference type="GO" id="GO:0005524">
    <property type="term" value="F:ATP binding"/>
    <property type="evidence" value="ECO:0007669"/>
    <property type="project" value="UniProtKB-KW"/>
</dbReference>
<dbReference type="Gene3D" id="3.40.50.300">
    <property type="entry name" value="P-loop containing nucleotide triphosphate hydrolases"/>
    <property type="match status" value="1"/>
</dbReference>
<evidence type="ECO:0000313" key="6">
    <source>
        <dbReference type="Proteomes" id="UP000252355"/>
    </source>
</evidence>
<dbReference type="EMBL" id="QOQW01000006">
    <property type="protein sequence ID" value="RCK80538.1"/>
    <property type="molecule type" value="Genomic_DNA"/>
</dbReference>
<dbReference type="Gene3D" id="3.30.300.160">
    <property type="entry name" value="Type II secretion system, protein E, N-terminal domain"/>
    <property type="match status" value="1"/>
</dbReference>
<dbReference type="InterPro" id="IPR037257">
    <property type="entry name" value="T2SS_E_N_sf"/>
</dbReference>
<name>A0A367ZQY3_9BACT</name>
<keyword evidence="2" id="KW-0547">Nucleotide-binding</keyword>
<dbReference type="PANTHER" id="PTHR30258:SF1">
    <property type="entry name" value="PROTEIN TRANSPORT PROTEIN HOFB HOMOLOG"/>
    <property type="match status" value="1"/>
</dbReference>
<dbReference type="CDD" id="cd01129">
    <property type="entry name" value="PulE-GspE-like"/>
    <property type="match status" value="1"/>
</dbReference>
<evidence type="ECO:0000256" key="3">
    <source>
        <dbReference type="ARBA" id="ARBA00022840"/>
    </source>
</evidence>
<dbReference type="Pfam" id="PF05157">
    <property type="entry name" value="MshEN"/>
    <property type="match status" value="1"/>
</dbReference>
<keyword evidence="3" id="KW-0067">ATP-binding</keyword>
<dbReference type="AlphaFoldDB" id="A0A367ZQY3"/>
<dbReference type="Gene3D" id="3.30.450.90">
    <property type="match status" value="1"/>
</dbReference>
<comment type="caution">
    <text evidence="5">The sequence shown here is derived from an EMBL/GenBank/DDBJ whole genome shotgun (WGS) entry which is preliminary data.</text>
</comment>
<dbReference type="InterPro" id="IPR001482">
    <property type="entry name" value="T2SS/T4SS_dom"/>
</dbReference>